<comment type="caution">
    <text evidence="3">The sequence shown here is derived from an EMBL/GenBank/DDBJ whole genome shotgun (WGS) entry which is preliminary data.</text>
</comment>
<dbReference type="Pfam" id="PF14420">
    <property type="entry name" value="Clr5"/>
    <property type="match status" value="1"/>
</dbReference>
<evidence type="ECO:0000259" key="2">
    <source>
        <dbReference type="Pfam" id="PF14420"/>
    </source>
</evidence>
<feature type="region of interest" description="Disordered" evidence="1">
    <location>
        <begin position="195"/>
        <end position="216"/>
    </location>
</feature>
<dbReference type="OrthoDB" id="5308957at2759"/>
<reference evidence="3 4" key="1">
    <citation type="journal article" date="2021" name="Nat. Commun.">
        <title>Genetic determinants of endophytism in the Arabidopsis root mycobiome.</title>
        <authorList>
            <person name="Mesny F."/>
            <person name="Miyauchi S."/>
            <person name="Thiergart T."/>
            <person name="Pickel B."/>
            <person name="Atanasova L."/>
            <person name="Karlsson M."/>
            <person name="Huettel B."/>
            <person name="Barry K.W."/>
            <person name="Haridas S."/>
            <person name="Chen C."/>
            <person name="Bauer D."/>
            <person name="Andreopoulos W."/>
            <person name="Pangilinan J."/>
            <person name="LaButti K."/>
            <person name="Riley R."/>
            <person name="Lipzen A."/>
            <person name="Clum A."/>
            <person name="Drula E."/>
            <person name="Henrissat B."/>
            <person name="Kohler A."/>
            <person name="Grigoriev I.V."/>
            <person name="Martin F.M."/>
            <person name="Hacquard S."/>
        </authorList>
    </citation>
    <scope>NUCLEOTIDE SEQUENCE [LARGE SCALE GENOMIC DNA]</scope>
    <source>
        <strain evidence="3 4">MPI-CAGE-CH-0241</strain>
    </source>
</reference>
<evidence type="ECO:0000256" key="1">
    <source>
        <dbReference type="SAM" id="MobiDB-lite"/>
    </source>
</evidence>
<dbReference type="AlphaFoldDB" id="A0A9P9ALH7"/>
<dbReference type="EMBL" id="JAGPYM010000019">
    <property type="protein sequence ID" value="KAH6884794.1"/>
    <property type="molecule type" value="Genomic_DNA"/>
</dbReference>
<sequence length="653" mass="73319">MDPTLWPVPPRPQTWTGNQANTWTSGTSFQPRPSAPQFECRLPSPQTVTTNPPSHPVIAAVDWTDLPSISHQAMPPPPPRGNRPFEMGSHHDPPAATNKRRQPHDTMWEAHKETMELYYLTKNYTLQDTMTHMKTHHDFDASRKMYTQRFKDWGFVKNIKRGEAKLISRERRKRGSKLTETRVRNTVLAEARVARSISRHQKKEAPGATDMPTPSNNSDIIVATPDGNSTPSTPAVLNNGSALAVTPTTDAWTPSYATHRNGWSDADMAVARPGWRNMSHDELRQLKLDASRAYADGNDGDAEHMFRDALSGFRHTAGLTDKHTLKTAYQLASLYANLSRMEDANKVLRWALDSHIKKWSLDHLRTIAHLIQVVELHHFWSEKENAVALIRVIFKSLGKYFEKGETRTAAVGDGHGDNEDESRTQVSGLEHDTSFNDEAETVVDLNLHITGVWLDFGNPTLQQLLGRLITQSEKHPEYLTMHALKARLMLLKLHKEQQQLDTAFAVAKDALPSILRVVSEQDIPLLSESLEISLELAFFYLENGNSKGCEKILSCLADKLERGIVKRHCNGQLVSAALFFELQIACRHHQRDGGGWGNSGPWFERAYMLVIGIGELKSRLGKRLEGIMNTRGLGVDGIAISQETEDFLLSILA</sequence>
<feature type="region of interest" description="Disordered" evidence="1">
    <location>
        <begin position="1"/>
        <end position="35"/>
    </location>
</feature>
<name>A0A9P9ALH7_9HYPO</name>
<feature type="region of interest" description="Disordered" evidence="1">
    <location>
        <begin position="70"/>
        <end position="103"/>
    </location>
</feature>
<evidence type="ECO:0000313" key="3">
    <source>
        <dbReference type="EMBL" id="KAH6884794.1"/>
    </source>
</evidence>
<dbReference type="InterPro" id="IPR025676">
    <property type="entry name" value="Clr5_dom"/>
</dbReference>
<feature type="region of interest" description="Disordered" evidence="1">
    <location>
        <begin position="409"/>
        <end position="431"/>
    </location>
</feature>
<evidence type="ECO:0000313" key="4">
    <source>
        <dbReference type="Proteomes" id="UP000777438"/>
    </source>
</evidence>
<organism evidence="3 4">
    <name type="scientific">Thelonectria olida</name>
    <dbReference type="NCBI Taxonomy" id="1576542"/>
    <lineage>
        <taxon>Eukaryota</taxon>
        <taxon>Fungi</taxon>
        <taxon>Dikarya</taxon>
        <taxon>Ascomycota</taxon>
        <taxon>Pezizomycotina</taxon>
        <taxon>Sordariomycetes</taxon>
        <taxon>Hypocreomycetidae</taxon>
        <taxon>Hypocreales</taxon>
        <taxon>Nectriaceae</taxon>
        <taxon>Thelonectria</taxon>
    </lineage>
</organism>
<dbReference type="Proteomes" id="UP000777438">
    <property type="component" value="Unassembled WGS sequence"/>
</dbReference>
<proteinExistence type="predicted"/>
<keyword evidence="4" id="KW-1185">Reference proteome</keyword>
<protein>
    <recommendedName>
        <fullName evidence="2">Clr5 domain-containing protein</fullName>
    </recommendedName>
</protein>
<dbReference type="PANTHER" id="PTHR38788:SF3">
    <property type="entry name" value="CLR5 DOMAIN-CONTAINING PROTEIN"/>
    <property type="match status" value="1"/>
</dbReference>
<feature type="domain" description="Clr5" evidence="2">
    <location>
        <begin position="106"/>
        <end position="157"/>
    </location>
</feature>
<accession>A0A9P9ALH7</accession>
<gene>
    <name evidence="3" type="ORF">B0T10DRAFT_492731</name>
</gene>
<dbReference type="PANTHER" id="PTHR38788">
    <property type="entry name" value="CLR5 DOMAIN-CONTAINING PROTEIN"/>
    <property type="match status" value="1"/>
</dbReference>
<feature type="compositionally biased region" description="Basic and acidic residues" evidence="1">
    <location>
        <begin position="414"/>
        <end position="431"/>
    </location>
</feature>
<feature type="compositionally biased region" description="Pro residues" evidence="1">
    <location>
        <begin position="1"/>
        <end position="12"/>
    </location>
</feature>
<dbReference type="Gene3D" id="1.25.40.10">
    <property type="entry name" value="Tetratricopeptide repeat domain"/>
    <property type="match status" value="1"/>
</dbReference>
<dbReference type="InterPro" id="IPR011990">
    <property type="entry name" value="TPR-like_helical_dom_sf"/>
</dbReference>
<feature type="compositionally biased region" description="Polar residues" evidence="1">
    <location>
        <begin position="13"/>
        <end position="31"/>
    </location>
</feature>